<dbReference type="AlphaFoldDB" id="A0A4P9Q354"/>
<keyword evidence="5" id="KW-0539">Nucleus</keyword>
<comment type="subcellular location">
    <subcellularLocation>
        <location evidence="1">Nucleus</location>
    </subcellularLocation>
</comment>
<evidence type="ECO:0000259" key="7">
    <source>
        <dbReference type="PROSITE" id="PS50811"/>
    </source>
</evidence>
<feature type="compositionally biased region" description="Basic and acidic residues" evidence="6">
    <location>
        <begin position="85"/>
        <end position="103"/>
    </location>
</feature>
<keyword evidence="2" id="KW-0805">Transcription regulation</keyword>
<dbReference type="Pfam" id="PF03106">
    <property type="entry name" value="WRKY"/>
    <property type="match status" value="1"/>
</dbReference>
<evidence type="ECO:0000313" key="8">
    <source>
        <dbReference type="EMBL" id="QCV57331.1"/>
    </source>
</evidence>
<feature type="compositionally biased region" description="Low complexity" evidence="6">
    <location>
        <begin position="66"/>
        <end position="83"/>
    </location>
</feature>
<dbReference type="PANTHER" id="PTHR31221:SF358">
    <property type="entry name" value="WRKY TRANSCRIPTION FACTOR 71"/>
    <property type="match status" value="1"/>
</dbReference>
<dbReference type="SMART" id="SM00774">
    <property type="entry name" value="WRKY"/>
    <property type="match status" value="1"/>
</dbReference>
<proteinExistence type="evidence at transcript level"/>
<organism evidence="8">
    <name type="scientific">Fagopyrum tataricum</name>
    <name type="common">Tartarian buckwheat</name>
    <name type="synonym">Polygonum tataricum</name>
    <dbReference type="NCBI Taxonomy" id="62330"/>
    <lineage>
        <taxon>Eukaryota</taxon>
        <taxon>Viridiplantae</taxon>
        <taxon>Streptophyta</taxon>
        <taxon>Embryophyta</taxon>
        <taxon>Tracheophyta</taxon>
        <taxon>Spermatophyta</taxon>
        <taxon>Magnoliopsida</taxon>
        <taxon>eudicotyledons</taxon>
        <taxon>Gunneridae</taxon>
        <taxon>Pentapetalae</taxon>
        <taxon>Caryophyllales</taxon>
        <taxon>Polygonaceae</taxon>
        <taxon>Polygonoideae</taxon>
        <taxon>Fagopyreae</taxon>
        <taxon>Fagopyrum</taxon>
    </lineage>
</organism>
<feature type="compositionally biased region" description="Basic residues" evidence="6">
    <location>
        <begin position="105"/>
        <end position="115"/>
    </location>
</feature>
<dbReference type="GO" id="GO:0043565">
    <property type="term" value="F:sequence-specific DNA binding"/>
    <property type="evidence" value="ECO:0007669"/>
    <property type="project" value="InterPro"/>
</dbReference>
<evidence type="ECO:0000256" key="2">
    <source>
        <dbReference type="ARBA" id="ARBA00023015"/>
    </source>
</evidence>
<protein>
    <submittedName>
        <fullName evidence="8">WRKY transcription factor</fullName>
    </submittedName>
</protein>
<evidence type="ECO:0000256" key="3">
    <source>
        <dbReference type="ARBA" id="ARBA00023125"/>
    </source>
</evidence>
<feature type="region of interest" description="Disordered" evidence="6">
    <location>
        <begin position="49"/>
        <end position="120"/>
    </location>
</feature>
<dbReference type="InterPro" id="IPR003657">
    <property type="entry name" value="WRKY_dom"/>
</dbReference>
<dbReference type="SUPFAM" id="SSF118290">
    <property type="entry name" value="WRKY DNA-binding domain"/>
    <property type="match status" value="1"/>
</dbReference>
<dbReference type="GO" id="GO:0003700">
    <property type="term" value="F:DNA-binding transcription factor activity"/>
    <property type="evidence" value="ECO:0007669"/>
    <property type="project" value="InterPro"/>
</dbReference>
<name>A0A4P9Q354_FAGTA</name>
<reference evidence="8" key="1">
    <citation type="submission" date="2018-11" db="EMBL/GenBank/DDBJ databases">
        <authorList>
            <person name="Xia H."/>
        </authorList>
    </citation>
    <scope>NUCLEOTIDE SEQUENCE</scope>
    <source>
        <strain evidence="8">FtPinG0001770900.01</strain>
    </source>
</reference>
<evidence type="ECO:0000256" key="5">
    <source>
        <dbReference type="ARBA" id="ARBA00023242"/>
    </source>
</evidence>
<sequence>MSDPQEFPFPNDISSFDDHQLGFFGGSYIHGSMDYDSLSNAFGLSPSNSEVFSSIDSDQKQHQIKAVAAGGANASSVSSSSTEEVSERVDLKGKEMKDDDSSSKKGGKGKKKGEKKKKEARVAFMTKSEVDHLEDGYRWRKYGQKAVKNSPYPRSYYRCTTQKCTVKKRVERSFEDPSIVITTYEGQHNHHVPATLRGHASGILSHPLSLMTSQGFHIPNHQELFLQMGGGSMAYATPQPPALPVSDHHLPDYGLLQDMMLPSFLYKQNP</sequence>
<dbReference type="Gene3D" id="2.20.25.80">
    <property type="entry name" value="WRKY domain"/>
    <property type="match status" value="1"/>
</dbReference>
<dbReference type="PANTHER" id="PTHR31221">
    <property type="entry name" value="WRKY TRANSCRIPTION FACTOR PROTEIN 1-RELATED"/>
    <property type="match status" value="1"/>
</dbReference>
<dbReference type="EMBL" id="MK161324">
    <property type="protein sequence ID" value="QCV57331.1"/>
    <property type="molecule type" value="mRNA"/>
</dbReference>
<evidence type="ECO:0000256" key="1">
    <source>
        <dbReference type="ARBA" id="ARBA00004123"/>
    </source>
</evidence>
<dbReference type="FunFam" id="2.20.25.80:FF:000003">
    <property type="entry name" value="WRKY transcription factor 57"/>
    <property type="match status" value="1"/>
</dbReference>
<dbReference type="InterPro" id="IPR044810">
    <property type="entry name" value="WRKY_plant"/>
</dbReference>
<keyword evidence="3" id="KW-0238">DNA-binding</keyword>
<evidence type="ECO:0000256" key="6">
    <source>
        <dbReference type="SAM" id="MobiDB-lite"/>
    </source>
</evidence>
<dbReference type="PROSITE" id="PS50811">
    <property type="entry name" value="WRKY"/>
    <property type="match status" value="1"/>
</dbReference>
<feature type="domain" description="WRKY" evidence="7">
    <location>
        <begin position="128"/>
        <end position="193"/>
    </location>
</feature>
<dbReference type="InterPro" id="IPR036576">
    <property type="entry name" value="WRKY_dom_sf"/>
</dbReference>
<evidence type="ECO:0000256" key="4">
    <source>
        <dbReference type="ARBA" id="ARBA00023163"/>
    </source>
</evidence>
<accession>A0A4P9Q354</accession>
<dbReference type="GO" id="GO:0005634">
    <property type="term" value="C:nucleus"/>
    <property type="evidence" value="ECO:0007669"/>
    <property type="project" value="UniProtKB-SubCell"/>
</dbReference>
<keyword evidence="4" id="KW-0804">Transcription</keyword>